<feature type="compositionally biased region" description="Polar residues" evidence="1">
    <location>
        <begin position="112"/>
        <end position="122"/>
    </location>
</feature>
<organism evidence="3 4">
    <name type="scientific">Cyclotella cryptica</name>
    <dbReference type="NCBI Taxonomy" id="29204"/>
    <lineage>
        <taxon>Eukaryota</taxon>
        <taxon>Sar</taxon>
        <taxon>Stramenopiles</taxon>
        <taxon>Ochrophyta</taxon>
        <taxon>Bacillariophyta</taxon>
        <taxon>Coscinodiscophyceae</taxon>
        <taxon>Thalassiosirophycidae</taxon>
        <taxon>Stephanodiscales</taxon>
        <taxon>Stephanodiscaceae</taxon>
        <taxon>Cyclotella</taxon>
    </lineage>
</organism>
<dbReference type="SMART" id="SM00516">
    <property type="entry name" value="SEC14"/>
    <property type="match status" value="1"/>
</dbReference>
<dbReference type="SUPFAM" id="SSF52087">
    <property type="entry name" value="CRAL/TRIO domain"/>
    <property type="match status" value="1"/>
</dbReference>
<dbReference type="SUPFAM" id="SSF46938">
    <property type="entry name" value="CRAL/TRIO N-terminal domain"/>
    <property type="match status" value="1"/>
</dbReference>
<dbReference type="PROSITE" id="PS50191">
    <property type="entry name" value="CRAL_TRIO"/>
    <property type="match status" value="1"/>
</dbReference>
<dbReference type="InterPro" id="IPR036273">
    <property type="entry name" value="CRAL/TRIO_N_dom_sf"/>
</dbReference>
<keyword evidence="4" id="KW-1185">Reference proteome</keyword>
<feature type="domain" description="CRAL-TRIO" evidence="2">
    <location>
        <begin position="185"/>
        <end position="362"/>
    </location>
</feature>
<sequence>MPRLDWTLASPWALLSLALVFTYYVSYDVVASSVPYTVLKDSLGCAVNNARSSQSNDEDKSLLFEEIKRKLPTSTVEWITSLLRGGHYDITNHYTKRNHETPPPPPPHETPVTLNQSTQQQAYRPKHHHCDRNHCAPPPYPPGTWERYLRATNDDVEEAQKRLLETLQWRLDHGMDSILTLPHPYFDVIKQFYPHAFHLHGYNQEPVYVEFPAKIDLRAMRDHGVSLNDLLRHYALITEFMWTYISPDQNGPRSRGITVIDLDGLRLQDFVGEVVTFVKRAASFTSRHYPERCGAIYIVNSPPFFQVFWKMIKPMLDPSTIEKVRLIDSSKSNNVAIRNALMERIPIENIPREYGGASRIPLGLSPQEQLLRELMNHNNFHVSRDLPMGMPQHRPGCRFCNCFG</sequence>
<feature type="region of interest" description="Disordered" evidence="1">
    <location>
        <begin position="93"/>
        <end position="136"/>
    </location>
</feature>
<accession>A0ABD3PFS9</accession>
<dbReference type="PANTHER" id="PTHR45657:SF61">
    <property type="entry name" value="CRAL-TRIO DOMAIN-CONTAINING PROTEIN"/>
    <property type="match status" value="1"/>
</dbReference>
<dbReference type="InterPro" id="IPR036865">
    <property type="entry name" value="CRAL-TRIO_dom_sf"/>
</dbReference>
<dbReference type="PANTHER" id="PTHR45657">
    <property type="entry name" value="CRAL-TRIO DOMAIN-CONTAINING PROTEIN YKL091C-RELATED"/>
    <property type="match status" value="1"/>
</dbReference>
<evidence type="ECO:0000259" key="2">
    <source>
        <dbReference type="PROSITE" id="PS50191"/>
    </source>
</evidence>
<evidence type="ECO:0000313" key="3">
    <source>
        <dbReference type="EMBL" id="KAL3786807.1"/>
    </source>
</evidence>
<dbReference type="InterPro" id="IPR051026">
    <property type="entry name" value="PI/PC_transfer"/>
</dbReference>
<dbReference type="AlphaFoldDB" id="A0ABD3PFS9"/>
<dbReference type="CDD" id="cd00170">
    <property type="entry name" value="SEC14"/>
    <property type="match status" value="1"/>
</dbReference>
<evidence type="ECO:0000313" key="4">
    <source>
        <dbReference type="Proteomes" id="UP001516023"/>
    </source>
</evidence>
<dbReference type="Gene3D" id="3.40.525.10">
    <property type="entry name" value="CRAL-TRIO lipid binding domain"/>
    <property type="match status" value="1"/>
</dbReference>
<dbReference type="InterPro" id="IPR001251">
    <property type="entry name" value="CRAL-TRIO_dom"/>
</dbReference>
<gene>
    <name evidence="3" type="ORF">HJC23_008081</name>
</gene>
<dbReference type="Proteomes" id="UP001516023">
    <property type="component" value="Unassembled WGS sequence"/>
</dbReference>
<evidence type="ECO:0000256" key="1">
    <source>
        <dbReference type="SAM" id="MobiDB-lite"/>
    </source>
</evidence>
<proteinExistence type="predicted"/>
<protein>
    <recommendedName>
        <fullName evidence="2">CRAL-TRIO domain-containing protein</fullName>
    </recommendedName>
</protein>
<reference evidence="3 4" key="1">
    <citation type="journal article" date="2020" name="G3 (Bethesda)">
        <title>Improved Reference Genome for Cyclotella cryptica CCMP332, a Model for Cell Wall Morphogenesis, Salinity Adaptation, and Lipid Production in Diatoms (Bacillariophyta).</title>
        <authorList>
            <person name="Roberts W.R."/>
            <person name="Downey K.M."/>
            <person name="Ruck E.C."/>
            <person name="Traller J.C."/>
            <person name="Alverson A.J."/>
        </authorList>
    </citation>
    <scope>NUCLEOTIDE SEQUENCE [LARGE SCALE GENOMIC DNA]</scope>
    <source>
        <strain evidence="3 4">CCMP332</strain>
    </source>
</reference>
<dbReference type="Pfam" id="PF00650">
    <property type="entry name" value="CRAL_TRIO"/>
    <property type="match status" value="1"/>
</dbReference>
<comment type="caution">
    <text evidence="3">The sequence shown here is derived from an EMBL/GenBank/DDBJ whole genome shotgun (WGS) entry which is preliminary data.</text>
</comment>
<dbReference type="EMBL" id="JABMIG020000187">
    <property type="protein sequence ID" value="KAL3786807.1"/>
    <property type="molecule type" value="Genomic_DNA"/>
</dbReference>
<name>A0ABD3PFS9_9STRA</name>